<accession>A0A9D1FYQ7</accession>
<dbReference type="SUPFAM" id="SSF50494">
    <property type="entry name" value="Trypsin-like serine proteases"/>
    <property type="match status" value="1"/>
</dbReference>
<dbReference type="PANTHER" id="PTHR43343:SF3">
    <property type="entry name" value="PROTEASE DO-LIKE 8, CHLOROPLASTIC"/>
    <property type="match status" value="1"/>
</dbReference>
<feature type="signal peptide" evidence="3">
    <location>
        <begin position="1"/>
        <end position="28"/>
    </location>
</feature>
<reference evidence="5" key="2">
    <citation type="journal article" date="2021" name="PeerJ">
        <title>Extensive microbial diversity within the chicken gut microbiome revealed by metagenomics and culture.</title>
        <authorList>
            <person name="Gilroy R."/>
            <person name="Ravi A."/>
            <person name="Getino M."/>
            <person name="Pursley I."/>
            <person name="Horton D.L."/>
            <person name="Alikhan N.F."/>
            <person name="Baker D."/>
            <person name="Gharbi K."/>
            <person name="Hall N."/>
            <person name="Watson M."/>
            <person name="Adriaenssens E.M."/>
            <person name="Foster-Nyarko E."/>
            <person name="Jarju S."/>
            <person name="Secka A."/>
            <person name="Antonio M."/>
            <person name="Oren A."/>
            <person name="Chaudhuri R.R."/>
            <person name="La Ragione R."/>
            <person name="Hildebrand F."/>
            <person name="Pallen M.J."/>
        </authorList>
    </citation>
    <scope>NUCLEOTIDE SEQUENCE</scope>
    <source>
        <strain evidence="5">13766</strain>
    </source>
</reference>
<name>A0A9D1FYQ7_9FIRM</name>
<feature type="domain" description="PDZ" evidence="4">
    <location>
        <begin position="268"/>
        <end position="358"/>
    </location>
</feature>
<dbReference type="Gene3D" id="2.30.42.10">
    <property type="match status" value="1"/>
</dbReference>
<dbReference type="SUPFAM" id="SSF50156">
    <property type="entry name" value="PDZ domain-like"/>
    <property type="match status" value="1"/>
</dbReference>
<dbReference type="GO" id="GO:0004252">
    <property type="term" value="F:serine-type endopeptidase activity"/>
    <property type="evidence" value="ECO:0007669"/>
    <property type="project" value="InterPro"/>
</dbReference>
<dbReference type="InterPro" id="IPR051201">
    <property type="entry name" value="Chloro_Bact_Ser_Proteases"/>
</dbReference>
<dbReference type="PRINTS" id="PR00834">
    <property type="entry name" value="PROTEASES2C"/>
</dbReference>
<evidence type="ECO:0000256" key="2">
    <source>
        <dbReference type="ARBA" id="ARBA00022801"/>
    </source>
</evidence>
<gene>
    <name evidence="5" type="ORF">IAA84_02850</name>
</gene>
<keyword evidence="3" id="KW-0732">Signal</keyword>
<dbReference type="InterPro" id="IPR001478">
    <property type="entry name" value="PDZ"/>
</dbReference>
<dbReference type="Pfam" id="PF17820">
    <property type="entry name" value="PDZ_6"/>
    <property type="match status" value="1"/>
</dbReference>
<dbReference type="SMART" id="SM00228">
    <property type="entry name" value="PDZ"/>
    <property type="match status" value="1"/>
</dbReference>
<comment type="caution">
    <text evidence="5">The sequence shown here is derived from an EMBL/GenBank/DDBJ whole genome shotgun (WGS) entry which is preliminary data.</text>
</comment>
<dbReference type="Pfam" id="PF13365">
    <property type="entry name" value="Trypsin_2"/>
    <property type="match status" value="1"/>
</dbReference>
<evidence type="ECO:0000259" key="4">
    <source>
        <dbReference type="PROSITE" id="PS50106"/>
    </source>
</evidence>
<reference evidence="5" key="1">
    <citation type="submission" date="2020-10" db="EMBL/GenBank/DDBJ databases">
        <authorList>
            <person name="Gilroy R."/>
        </authorList>
    </citation>
    <scope>NUCLEOTIDE SEQUENCE</scope>
    <source>
        <strain evidence="5">13766</strain>
    </source>
</reference>
<dbReference type="EMBL" id="DVJN01000057">
    <property type="protein sequence ID" value="HIS91936.1"/>
    <property type="molecule type" value="Genomic_DNA"/>
</dbReference>
<dbReference type="InterPro" id="IPR009003">
    <property type="entry name" value="Peptidase_S1_PA"/>
</dbReference>
<evidence type="ECO:0000256" key="1">
    <source>
        <dbReference type="ARBA" id="ARBA00022670"/>
    </source>
</evidence>
<dbReference type="Gene3D" id="2.40.10.120">
    <property type="match status" value="1"/>
</dbReference>
<sequence>MESFKKTGKKWALALALALTLTCVGVSAQLVHPASAETVAAVDPTDPMSVYTSANPIPDIAERVRPAVVQVISVAKVWSPYTGETTETEMGYGSGVYIDDRGYIVTNNHVVADAESVNIVWLDGTTMEAEIVGTDSATDLAVLKFEGSVDAQPVPLGDSDALRVGELAIAIGNPGSGDTVLYGTVTSGIISGLDREGIEARDSYTENMGVIQTTAQINSGNSGGALLNGNGELIGIPTLKASFSSDSVIEGTGFAIPINDAKPIIDELIENGRVLRPRLGISVVDQDGPEEPLRTYPPAGVEIRVIEEGSPAEEAGLQVYDRITHVNGERCMNYDEMDALLDGFEAGDTVTLTVARYYDARGNELLNPEVFDVEVELQILD</sequence>
<evidence type="ECO:0000313" key="5">
    <source>
        <dbReference type="EMBL" id="HIS91936.1"/>
    </source>
</evidence>
<dbReference type="InterPro" id="IPR001940">
    <property type="entry name" value="Peptidase_S1C"/>
</dbReference>
<dbReference type="InterPro" id="IPR041489">
    <property type="entry name" value="PDZ_6"/>
</dbReference>
<organism evidence="5 6">
    <name type="scientific">Candidatus Alectryocaccomicrobium excrementavium</name>
    <dbReference type="NCBI Taxonomy" id="2840668"/>
    <lineage>
        <taxon>Bacteria</taxon>
        <taxon>Bacillati</taxon>
        <taxon>Bacillota</taxon>
        <taxon>Clostridia</taxon>
        <taxon>Candidatus Alectryocaccomicrobium</taxon>
    </lineage>
</organism>
<feature type="chain" id="PRO_5038690678" evidence="3">
    <location>
        <begin position="29"/>
        <end position="381"/>
    </location>
</feature>
<protein>
    <submittedName>
        <fullName evidence="5">Trypsin-like peptidase domain-containing protein</fullName>
    </submittedName>
</protein>
<dbReference type="InterPro" id="IPR036034">
    <property type="entry name" value="PDZ_sf"/>
</dbReference>
<evidence type="ECO:0000313" key="6">
    <source>
        <dbReference type="Proteomes" id="UP000824140"/>
    </source>
</evidence>
<proteinExistence type="predicted"/>
<keyword evidence="2" id="KW-0378">Hydrolase</keyword>
<dbReference type="AlphaFoldDB" id="A0A9D1FYQ7"/>
<dbReference type="GO" id="GO:0006508">
    <property type="term" value="P:proteolysis"/>
    <property type="evidence" value="ECO:0007669"/>
    <property type="project" value="UniProtKB-KW"/>
</dbReference>
<dbReference type="Proteomes" id="UP000824140">
    <property type="component" value="Unassembled WGS sequence"/>
</dbReference>
<dbReference type="PROSITE" id="PS50106">
    <property type="entry name" value="PDZ"/>
    <property type="match status" value="1"/>
</dbReference>
<evidence type="ECO:0000256" key="3">
    <source>
        <dbReference type="SAM" id="SignalP"/>
    </source>
</evidence>
<keyword evidence="1" id="KW-0645">Protease</keyword>
<dbReference type="PANTHER" id="PTHR43343">
    <property type="entry name" value="PEPTIDASE S12"/>
    <property type="match status" value="1"/>
</dbReference>